<organism evidence="1 2">
    <name type="scientific">Mya arenaria</name>
    <name type="common">Soft-shell clam</name>
    <dbReference type="NCBI Taxonomy" id="6604"/>
    <lineage>
        <taxon>Eukaryota</taxon>
        <taxon>Metazoa</taxon>
        <taxon>Spiralia</taxon>
        <taxon>Lophotrochozoa</taxon>
        <taxon>Mollusca</taxon>
        <taxon>Bivalvia</taxon>
        <taxon>Autobranchia</taxon>
        <taxon>Heteroconchia</taxon>
        <taxon>Euheterodonta</taxon>
        <taxon>Imparidentia</taxon>
        <taxon>Neoheterodontei</taxon>
        <taxon>Myida</taxon>
        <taxon>Myoidea</taxon>
        <taxon>Myidae</taxon>
        <taxon>Mya</taxon>
    </lineage>
</organism>
<proteinExistence type="predicted"/>
<protein>
    <submittedName>
        <fullName evidence="1">Uncharacterized protein</fullName>
    </submittedName>
</protein>
<keyword evidence="2" id="KW-1185">Reference proteome</keyword>
<dbReference type="Proteomes" id="UP001164746">
    <property type="component" value="Chromosome 6"/>
</dbReference>
<sequence>MAGQFVDEYSFKRSNQVVTLGVKTSVKITIDPQLLFQRLTAIADWYYEDVSGLFKYELSSVLSSLFDNTGLPRLAQKSQLADAMLKLGDCTIDLAENNIDKRKHFMVDHCCTEFLGQKNMTFGSIFDLYLNYITQRFSEATVVFDGYLEGPSIKDTTHLRRCNKTIGNQVKFGPDTPFKSKKDSCLSNSENKQTFIKHLGSHLVNHGITVRHATVDADLLIVETAIEHAQQGITYTIGEDTDLLVLLC</sequence>
<evidence type="ECO:0000313" key="2">
    <source>
        <dbReference type="Proteomes" id="UP001164746"/>
    </source>
</evidence>
<dbReference type="Gene3D" id="3.40.50.1010">
    <property type="entry name" value="5'-nuclease"/>
    <property type="match status" value="1"/>
</dbReference>
<dbReference type="EMBL" id="CP111017">
    <property type="protein sequence ID" value="WAR07355.1"/>
    <property type="molecule type" value="Genomic_DNA"/>
</dbReference>
<accession>A0ABY7EBE2</accession>
<gene>
    <name evidence="1" type="ORF">MAR_017313</name>
</gene>
<reference evidence="1" key="1">
    <citation type="submission" date="2022-11" db="EMBL/GenBank/DDBJ databases">
        <title>Centuries of genome instability and evolution in soft-shell clam transmissible cancer (bioRxiv).</title>
        <authorList>
            <person name="Hart S.F.M."/>
            <person name="Yonemitsu M.A."/>
            <person name="Giersch R.M."/>
            <person name="Beal B.F."/>
            <person name="Arriagada G."/>
            <person name="Davis B.W."/>
            <person name="Ostrander E.A."/>
            <person name="Goff S.P."/>
            <person name="Metzger M.J."/>
        </authorList>
    </citation>
    <scope>NUCLEOTIDE SEQUENCE</scope>
    <source>
        <strain evidence="1">MELC-2E11</strain>
        <tissue evidence="1">Siphon/mantle</tissue>
    </source>
</reference>
<name>A0ABY7EBE2_MYAAR</name>
<evidence type="ECO:0000313" key="1">
    <source>
        <dbReference type="EMBL" id="WAR07355.1"/>
    </source>
</evidence>